<keyword evidence="1" id="KW-0540">Nuclease</keyword>
<protein>
    <submittedName>
        <fullName evidence="1">Putative restriction endonuclease</fullName>
    </submittedName>
</protein>
<gene>
    <name evidence="1" type="ORF">SAMN05216481_101581</name>
</gene>
<sequence length="68" mass="7218">MKVAACAIAGIPVCVIAGRRNRRVHVLTEPEYGEYRVHAAHPPGESFTLPESVGAPVTLEVDRVLGPG</sequence>
<proteinExistence type="predicted"/>
<name>A0A1H8ZK57_9ACTN</name>
<accession>A0A1H8ZK57</accession>
<keyword evidence="2" id="KW-1185">Reference proteome</keyword>
<dbReference type="RefSeq" id="WP_093654962.1">
    <property type="nucleotide sequence ID" value="NZ_FOET01000001.1"/>
</dbReference>
<keyword evidence="1" id="KW-0255">Endonuclease</keyword>
<dbReference type="Proteomes" id="UP000199055">
    <property type="component" value="Unassembled WGS sequence"/>
</dbReference>
<dbReference type="GO" id="GO:0004519">
    <property type="term" value="F:endonuclease activity"/>
    <property type="evidence" value="ECO:0007669"/>
    <property type="project" value="UniProtKB-KW"/>
</dbReference>
<keyword evidence="1" id="KW-0378">Hydrolase</keyword>
<reference evidence="1 2" key="1">
    <citation type="submission" date="2016-10" db="EMBL/GenBank/DDBJ databases">
        <authorList>
            <person name="de Groot N.N."/>
        </authorList>
    </citation>
    <scope>NUCLEOTIDE SEQUENCE [LARGE SCALE GENOMIC DNA]</scope>
    <source>
        <strain evidence="1 2">CGMCC 4.3519</strain>
    </source>
</reference>
<organism evidence="1 2">
    <name type="scientific">Streptomyces radiopugnans</name>
    <dbReference type="NCBI Taxonomy" id="403935"/>
    <lineage>
        <taxon>Bacteria</taxon>
        <taxon>Bacillati</taxon>
        <taxon>Actinomycetota</taxon>
        <taxon>Actinomycetes</taxon>
        <taxon>Kitasatosporales</taxon>
        <taxon>Streptomycetaceae</taxon>
        <taxon>Streptomyces</taxon>
    </lineage>
</organism>
<dbReference type="EMBL" id="FOET01000001">
    <property type="protein sequence ID" value="SEP64750.1"/>
    <property type="molecule type" value="Genomic_DNA"/>
</dbReference>
<evidence type="ECO:0000313" key="2">
    <source>
        <dbReference type="Proteomes" id="UP000199055"/>
    </source>
</evidence>
<evidence type="ECO:0000313" key="1">
    <source>
        <dbReference type="EMBL" id="SEP64750.1"/>
    </source>
</evidence>
<dbReference type="AlphaFoldDB" id="A0A1H8ZK57"/>
<dbReference type="STRING" id="403935.SAMN05216481_101581"/>